<keyword evidence="3" id="KW-1185">Reference proteome</keyword>
<evidence type="ECO:0000313" key="2">
    <source>
        <dbReference type="EMBL" id="KAK9160741.1"/>
    </source>
</evidence>
<evidence type="ECO:0000256" key="1">
    <source>
        <dbReference type="SAM" id="MobiDB-lite"/>
    </source>
</evidence>
<feature type="region of interest" description="Disordered" evidence="1">
    <location>
        <begin position="18"/>
        <end position="111"/>
    </location>
</feature>
<feature type="region of interest" description="Disordered" evidence="1">
    <location>
        <begin position="140"/>
        <end position="171"/>
    </location>
</feature>
<sequence length="171" mass="19373">MATLKAMKYRYIRERKQWTRDDVIPYNQHHSGYESTDDPFDAPDYLEYSYHLGDDDQADDEGEASHNDDDGDQGRAQASTVPEQTHEESAPPTQPSTYSGLTPPPNMSPSLAYVSAQLRNMQDYMTQSFNAVETTLRDHGDRLRRIESQRLPVRPARDDIASSSDHPPPSS</sequence>
<organism evidence="2 3">
    <name type="scientific">Stephania yunnanensis</name>
    <dbReference type="NCBI Taxonomy" id="152371"/>
    <lineage>
        <taxon>Eukaryota</taxon>
        <taxon>Viridiplantae</taxon>
        <taxon>Streptophyta</taxon>
        <taxon>Embryophyta</taxon>
        <taxon>Tracheophyta</taxon>
        <taxon>Spermatophyta</taxon>
        <taxon>Magnoliopsida</taxon>
        <taxon>Ranunculales</taxon>
        <taxon>Menispermaceae</taxon>
        <taxon>Menispermoideae</taxon>
        <taxon>Cissampelideae</taxon>
        <taxon>Stephania</taxon>
    </lineage>
</organism>
<dbReference type="EMBL" id="JBBNAF010000003">
    <property type="protein sequence ID" value="KAK9160741.1"/>
    <property type="molecule type" value="Genomic_DNA"/>
</dbReference>
<name>A0AAP0KY59_9MAGN</name>
<protein>
    <submittedName>
        <fullName evidence="2">Uncharacterized protein</fullName>
    </submittedName>
</protein>
<dbReference type="Proteomes" id="UP001420932">
    <property type="component" value="Unassembled WGS sequence"/>
</dbReference>
<accession>A0AAP0KY59</accession>
<gene>
    <name evidence="2" type="ORF">Syun_007082</name>
</gene>
<evidence type="ECO:0000313" key="3">
    <source>
        <dbReference type="Proteomes" id="UP001420932"/>
    </source>
</evidence>
<reference evidence="2 3" key="1">
    <citation type="submission" date="2024-01" db="EMBL/GenBank/DDBJ databases">
        <title>Genome assemblies of Stephania.</title>
        <authorList>
            <person name="Yang L."/>
        </authorList>
    </citation>
    <scope>NUCLEOTIDE SEQUENCE [LARGE SCALE GENOMIC DNA]</scope>
    <source>
        <strain evidence="2">YNDBR</strain>
        <tissue evidence="2">Leaf</tissue>
    </source>
</reference>
<proteinExistence type="predicted"/>
<comment type="caution">
    <text evidence="2">The sequence shown here is derived from an EMBL/GenBank/DDBJ whole genome shotgun (WGS) entry which is preliminary data.</text>
</comment>
<dbReference type="AlphaFoldDB" id="A0AAP0KY59"/>